<comment type="caution">
    <text evidence="1">The sequence shown here is derived from an EMBL/GenBank/DDBJ whole genome shotgun (WGS) entry which is preliminary data.</text>
</comment>
<evidence type="ECO:0000313" key="1">
    <source>
        <dbReference type="EMBL" id="ODN42482.1"/>
    </source>
</evidence>
<dbReference type="Proteomes" id="UP000094329">
    <property type="component" value="Unassembled WGS sequence"/>
</dbReference>
<proteinExistence type="predicted"/>
<organism evidence="1 2">
    <name type="scientific">Piscirickettsia litoralis</name>
    <dbReference type="NCBI Taxonomy" id="1891921"/>
    <lineage>
        <taxon>Bacteria</taxon>
        <taxon>Pseudomonadati</taxon>
        <taxon>Pseudomonadota</taxon>
        <taxon>Gammaproteobacteria</taxon>
        <taxon>Thiotrichales</taxon>
        <taxon>Piscirickettsiaceae</taxon>
        <taxon>Piscirickettsia</taxon>
    </lineage>
</organism>
<dbReference type="NCBIfam" id="NF038221">
    <property type="entry name" value="IcmJ_DotN_IVB"/>
    <property type="match status" value="1"/>
</dbReference>
<accession>A0ABX3A0U6</accession>
<dbReference type="InterPro" id="IPR053558">
    <property type="entry name" value="T4SS_Dot/Icm_subcomplex"/>
</dbReference>
<name>A0ABX3A0U6_9GAMM</name>
<keyword evidence="2" id="KW-1185">Reference proteome</keyword>
<evidence type="ECO:0000313" key="2">
    <source>
        <dbReference type="Proteomes" id="UP000094329"/>
    </source>
</evidence>
<gene>
    <name evidence="1" type="ORF">BGC07_05505</name>
</gene>
<dbReference type="RefSeq" id="WP_069312279.1">
    <property type="nucleotide sequence ID" value="NZ_MDTU01000001.1"/>
</dbReference>
<protein>
    <recommendedName>
        <fullName evidence="3">HNH endonuclease</fullName>
    </recommendedName>
</protein>
<sequence length="191" mass="21805">MLNLCLQACSGNFIRHERRKKNNRFKEISKKIAEEYSYKCRYCNMLCENWYDIVNIDGDYKNNKSSNLAIACKICSQCLLLDQYGVDYSGEDKLIYLPELNQVELNIIMVAMAEIACSTNNKSVDKDRVLSAKTVYSSLSERSELLSKIYQIDMSRPALFSFISNESLKASELVSSIRILFSLNKVSGLIS</sequence>
<dbReference type="EMBL" id="MDTU01000001">
    <property type="protein sequence ID" value="ODN42482.1"/>
    <property type="molecule type" value="Genomic_DNA"/>
</dbReference>
<reference evidence="1 2" key="1">
    <citation type="submission" date="2016-08" db="EMBL/GenBank/DDBJ databases">
        <title>Draft genome sequence of Candidatus Piscirickettsia litoralis, from seawater.</title>
        <authorList>
            <person name="Wan X."/>
            <person name="Lee A.J."/>
            <person name="Hou S."/>
            <person name="Donachie S.P."/>
        </authorList>
    </citation>
    <scope>NUCLEOTIDE SEQUENCE [LARGE SCALE GENOMIC DNA]</scope>
    <source>
        <strain evidence="1 2">Y2</strain>
    </source>
</reference>
<evidence type="ECO:0008006" key="3">
    <source>
        <dbReference type="Google" id="ProtNLM"/>
    </source>
</evidence>